<feature type="compositionally biased region" description="Acidic residues" evidence="1">
    <location>
        <begin position="232"/>
        <end position="251"/>
    </location>
</feature>
<dbReference type="GO" id="GO:0005634">
    <property type="term" value="C:nucleus"/>
    <property type="evidence" value="ECO:0000318"/>
    <property type="project" value="GO_Central"/>
</dbReference>
<dbReference type="EMBL" id="AMQM01000275">
    <property type="status" value="NOT_ANNOTATED_CDS"/>
    <property type="molecule type" value="Genomic_DNA"/>
</dbReference>
<dbReference type="HOGENOM" id="CLU_316705_0_0_1"/>
<feature type="region of interest" description="Disordered" evidence="1">
    <location>
        <begin position="208"/>
        <end position="251"/>
    </location>
</feature>
<feature type="compositionally biased region" description="Polar residues" evidence="1">
    <location>
        <begin position="210"/>
        <end position="225"/>
    </location>
</feature>
<sequence length="921" mass="103770">MNASMHSNEAIEFKPILRSGGINAVIRRTDSGSSINSLNNNSKIKRRVCFKETADVFEDGYEVGQTILNDDHSRFSALRSPLRKLSNFLNKKTSLNNSHSYHQCVSSPEESDDGDNLFILDNIQSDIPIIMLKKNISTSSSRNLIAPLATMDDMELFDSFEDSDESSINDWIDDVNEDVINNNNDLNDSASDEKSNCVREEISVDESLDLNGNDNATVSSTGFNKNNYNSEDGNDGDDEDEGSNCLIDDEFDTNDGSFLRTDVVKITGQNFQFVTDSTIEIINDDSSPTNDDDDDDGGGDDNKEIGLHEICSNNDEDVQDENRGKTMVGVEDVNDKLEKETLHESETKKSGISNNDIINIMGGKNELLCCHSENNYSNNSNNNINKIDNNSTYNNPLDYWSNYKKEFDNVNENRSHNEEYNYINYNSNNYESLNNKGNDSSSDLGKVMNKILSSSNSNDSGLFEYDGRSMVCSESLNNDNVAFVGGVGDDKHGVVQCNDKVDDEANDDDVNDATDMNVSYDVCDRADNKMNEGDDDLNVENNDDVVGGDDVGNDDNNDEFANDDGSYVVSDICHKIKNVTLHSKSYHMNDRFCVRGDDDLRSNFSNRDVYAINSNNNNNNNKYNYNNNNDLIDSQMYTDDNDEKLVPLFCNNNNNNDNNNNGNNNDYNNSINFNLRENIVNTDGDDEDIRCEKCDINDNVDDNRDIKNDINNSPITSNKEGDDTEMAMTMMMTKTITSSLLSPTSSSTNDSGIFLPDLSESLTESRCDQVTKASNTFNDAHNSADNVVAVSNVQCNDGATNNQRDHCLDFDVTALKEPQKVASHQQMQHQQNTELIQNPQYRQQLYFQQFLPEQQDKLQLQNSPVHHCQQLLQHKQLQHQSLQQQHELQQQPLQQHPWQDNPHLSFTIKLKPILKWQFIEG</sequence>
<dbReference type="InParanoid" id="T1EP67"/>
<feature type="compositionally biased region" description="Acidic residues" evidence="1">
    <location>
        <begin position="290"/>
        <end position="299"/>
    </location>
</feature>
<proteinExistence type="predicted"/>
<gene>
    <name evidence="3" type="primary">20198367</name>
    <name evidence="2" type="ORF">HELRODRAFT_159579</name>
</gene>
<feature type="region of interest" description="Disordered" evidence="1">
    <location>
        <begin position="531"/>
        <end position="555"/>
    </location>
</feature>
<dbReference type="Proteomes" id="UP000015101">
    <property type="component" value="Unassembled WGS sequence"/>
</dbReference>
<dbReference type="RefSeq" id="XP_009009705.1">
    <property type="nucleotide sequence ID" value="XM_009011457.1"/>
</dbReference>
<protein>
    <submittedName>
        <fullName evidence="2 3">Uncharacterized protein</fullName>
    </submittedName>
</protein>
<reference evidence="4" key="1">
    <citation type="submission" date="2012-12" db="EMBL/GenBank/DDBJ databases">
        <authorList>
            <person name="Hellsten U."/>
            <person name="Grimwood J."/>
            <person name="Chapman J.A."/>
            <person name="Shapiro H."/>
            <person name="Aerts A."/>
            <person name="Otillar R.P."/>
            <person name="Terry A.Y."/>
            <person name="Boore J.L."/>
            <person name="Simakov O."/>
            <person name="Marletaz F."/>
            <person name="Cho S.-J."/>
            <person name="Edsinger-Gonzales E."/>
            <person name="Havlak P."/>
            <person name="Kuo D.-H."/>
            <person name="Larsson T."/>
            <person name="Lv J."/>
            <person name="Arendt D."/>
            <person name="Savage R."/>
            <person name="Osoegawa K."/>
            <person name="de Jong P."/>
            <person name="Lindberg D.R."/>
            <person name="Seaver E.C."/>
            <person name="Weisblat D.A."/>
            <person name="Putnam N.H."/>
            <person name="Grigoriev I.V."/>
            <person name="Rokhsar D.S."/>
        </authorList>
    </citation>
    <scope>NUCLEOTIDE SEQUENCE</scope>
</reference>
<evidence type="ECO:0000313" key="2">
    <source>
        <dbReference type="EMBL" id="ESO12985.1"/>
    </source>
</evidence>
<dbReference type="KEGG" id="hro:HELRODRAFT_159579"/>
<keyword evidence="4" id="KW-1185">Reference proteome</keyword>
<evidence type="ECO:0000256" key="1">
    <source>
        <dbReference type="SAM" id="MobiDB-lite"/>
    </source>
</evidence>
<dbReference type="CTD" id="20198367"/>
<reference evidence="2 4" key="2">
    <citation type="journal article" date="2013" name="Nature">
        <title>Insights into bilaterian evolution from three spiralian genomes.</title>
        <authorList>
            <person name="Simakov O."/>
            <person name="Marletaz F."/>
            <person name="Cho S.J."/>
            <person name="Edsinger-Gonzales E."/>
            <person name="Havlak P."/>
            <person name="Hellsten U."/>
            <person name="Kuo D.H."/>
            <person name="Larsson T."/>
            <person name="Lv J."/>
            <person name="Arendt D."/>
            <person name="Savage R."/>
            <person name="Osoegawa K."/>
            <person name="de Jong P."/>
            <person name="Grimwood J."/>
            <person name="Chapman J.A."/>
            <person name="Shapiro H."/>
            <person name="Aerts A."/>
            <person name="Otillar R.P."/>
            <person name="Terry A.Y."/>
            <person name="Boore J.L."/>
            <person name="Grigoriev I.V."/>
            <person name="Lindberg D.R."/>
            <person name="Seaver E.C."/>
            <person name="Weisblat D.A."/>
            <person name="Putnam N.H."/>
            <person name="Rokhsar D.S."/>
        </authorList>
    </citation>
    <scope>NUCLEOTIDE SEQUENCE</scope>
</reference>
<dbReference type="GeneID" id="20198367"/>
<feature type="region of interest" description="Disordered" evidence="1">
    <location>
        <begin position="282"/>
        <end position="320"/>
    </location>
</feature>
<evidence type="ECO:0000313" key="3">
    <source>
        <dbReference type="EnsemblMetazoa" id="HelroP159579"/>
    </source>
</evidence>
<feature type="compositionally biased region" description="Acidic residues" evidence="1">
    <location>
        <begin position="533"/>
        <end position="555"/>
    </location>
</feature>
<dbReference type="EnsemblMetazoa" id="HelroT159579">
    <property type="protein sequence ID" value="HelroP159579"/>
    <property type="gene ID" value="HelroG159579"/>
</dbReference>
<dbReference type="EMBL" id="KB095811">
    <property type="protein sequence ID" value="ESO12985.1"/>
    <property type="molecule type" value="Genomic_DNA"/>
</dbReference>
<name>T1EP67_HELRO</name>
<organism evidence="3 4">
    <name type="scientific">Helobdella robusta</name>
    <name type="common">Californian leech</name>
    <dbReference type="NCBI Taxonomy" id="6412"/>
    <lineage>
        <taxon>Eukaryota</taxon>
        <taxon>Metazoa</taxon>
        <taxon>Spiralia</taxon>
        <taxon>Lophotrochozoa</taxon>
        <taxon>Annelida</taxon>
        <taxon>Clitellata</taxon>
        <taxon>Hirudinea</taxon>
        <taxon>Rhynchobdellida</taxon>
        <taxon>Glossiphoniidae</taxon>
        <taxon>Helobdella</taxon>
    </lineage>
</organism>
<accession>T1EP67</accession>
<dbReference type="GO" id="GO:0003713">
    <property type="term" value="F:transcription coactivator activity"/>
    <property type="evidence" value="ECO:0000318"/>
    <property type="project" value="GO_Central"/>
</dbReference>
<dbReference type="GO" id="GO:0045944">
    <property type="term" value="P:positive regulation of transcription by RNA polymerase II"/>
    <property type="evidence" value="ECO:0000318"/>
    <property type="project" value="GO_Central"/>
</dbReference>
<evidence type="ECO:0000313" key="4">
    <source>
        <dbReference type="Proteomes" id="UP000015101"/>
    </source>
</evidence>
<dbReference type="AlphaFoldDB" id="T1EP67"/>
<reference evidence="3" key="3">
    <citation type="submission" date="2015-06" db="UniProtKB">
        <authorList>
            <consortium name="EnsemblMetazoa"/>
        </authorList>
    </citation>
    <scope>IDENTIFICATION</scope>
</reference>